<keyword evidence="6" id="KW-0547">Nucleotide-binding</keyword>
<evidence type="ECO:0000313" key="7">
    <source>
        <dbReference type="EMBL" id="QEG23649.1"/>
    </source>
</evidence>
<evidence type="ECO:0000256" key="5">
    <source>
        <dbReference type="ARBA" id="ARBA00047925"/>
    </source>
</evidence>
<dbReference type="PANTHER" id="PTHR20275:SF0">
    <property type="entry name" value="NAD KINASE"/>
    <property type="match status" value="1"/>
</dbReference>
<protein>
    <recommendedName>
        <fullName evidence="6">NAD kinase</fullName>
        <ecNumber evidence="6">2.7.1.23</ecNumber>
    </recommendedName>
    <alternativeName>
        <fullName evidence="6">ATP-dependent NAD kinase</fullName>
    </alternativeName>
</protein>
<comment type="caution">
    <text evidence="6">Lacks conserved residue(s) required for the propagation of feature annotation.</text>
</comment>
<dbReference type="KEGG" id="mff:MFFC18_35500"/>
<dbReference type="PANTHER" id="PTHR20275">
    <property type="entry name" value="NAD KINASE"/>
    <property type="match status" value="1"/>
</dbReference>
<keyword evidence="6" id="KW-0067">ATP-binding</keyword>
<dbReference type="GO" id="GO:0006741">
    <property type="term" value="P:NADP+ biosynthetic process"/>
    <property type="evidence" value="ECO:0007669"/>
    <property type="project" value="UniProtKB-UniRule"/>
</dbReference>
<feature type="binding site" evidence="6">
    <location>
        <begin position="66"/>
        <end position="67"/>
    </location>
    <ligand>
        <name>NAD(+)</name>
        <dbReference type="ChEBI" id="CHEBI:57540"/>
    </ligand>
</feature>
<dbReference type="EC" id="2.7.1.23" evidence="6"/>
<evidence type="ECO:0000256" key="3">
    <source>
        <dbReference type="ARBA" id="ARBA00022857"/>
    </source>
</evidence>
<dbReference type="OrthoDB" id="9774737at2"/>
<evidence type="ECO:0000256" key="2">
    <source>
        <dbReference type="ARBA" id="ARBA00022777"/>
    </source>
</evidence>
<evidence type="ECO:0000256" key="6">
    <source>
        <dbReference type="HAMAP-Rule" id="MF_00361"/>
    </source>
</evidence>
<feature type="binding site" evidence="6">
    <location>
        <begin position="181"/>
        <end position="186"/>
    </location>
    <ligand>
        <name>NAD(+)</name>
        <dbReference type="ChEBI" id="CHEBI:57540"/>
    </ligand>
</feature>
<keyword evidence="4 6" id="KW-0520">NAD</keyword>
<dbReference type="Gene3D" id="2.60.200.30">
    <property type="entry name" value="Probable inorganic polyphosphate/atp-NAD kinase, domain 2"/>
    <property type="match status" value="1"/>
</dbReference>
<dbReference type="RefSeq" id="WP_075086356.1">
    <property type="nucleotide sequence ID" value="NZ_CP042912.1"/>
</dbReference>
<dbReference type="EMBL" id="CP042912">
    <property type="protein sequence ID" value="QEG23649.1"/>
    <property type="molecule type" value="Genomic_DNA"/>
</dbReference>
<dbReference type="GO" id="GO:0005737">
    <property type="term" value="C:cytoplasm"/>
    <property type="evidence" value="ECO:0007669"/>
    <property type="project" value="UniProtKB-SubCell"/>
</dbReference>
<evidence type="ECO:0000256" key="4">
    <source>
        <dbReference type="ARBA" id="ARBA00023027"/>
    </source>
</evidence>
<comment type="catalytic activity">
    <reaction evidence="5 6">
        <text>NAD(+) + ATP = ADP + NADP(+) + H(+)</text>
        <dbReference type="Rhea" id="RHEA:18629"/>
        <dbReference type="ChEBI" id="CHEBI:15378"/>
        <dbReference type="ChEBI" id="CHEBI:30616"/>
        <dbReference type="ChEBI" id="CHEBI:57540"/>
        <dbReference type="ChEBI" id="CHEBI:58349"/>
        <dbReference type="ChEBI" id="CHEBI:456216"/>
        <dbReference type="EC" id="2.7.1.23"/>
    </reaction>
</comment>
<dbReference type="GO" id="GO:0051287">
    <property type="term" value="F:NAD binding"/>
    <property type="evidence" value="ECO:0007669"/>
    <property type="project" value="UniProtKB-ARBA"/>
</dbReference>
<dbReference type="Pfam" id="PF20143">
    <property type="entry name" value="NAD_kinase_C"/>
    <property type="match status" value="1"/>
</dbReference>
<dbReference type="GO" id="GO:0003951">
    <property type="term" value="F:NAD+ kinase activity"/>
    <property type="evidence" value="ECO:0007669"/>
    <property type="project" value="UniProtKB-UniRule"/>
</dbReference>
<dbReference type="GO" id="GO:0046872">
    <property type="term" value="F:metal ion binding"/>
    <property type="evidence" value="ECO:0007669"/>
    <property type="project" value="UniProtKB-UniRule"/>
</dbReference>
<dbReference type="InterPro" id="IPR017438">
    <property type="entry name" value="ATP-NAD_kinase_N"/>
</dbReference>
<dbReference type="HAMAP" id="MF_00361">
    <property type="entry name" value="NAD_kinase"/>
    <property type="match status" value="1"/>
</dbReference>
<gene>
    <name evidence="7" type="primary">ppnK</name>
    <name evidence="6" type="synonym">nadK</name>
    <name evidence="7" type="ORF">MFFC18_35500</name>
</gene>
<accession>A0A5B9PDS9</accession>
<feature type="binding site" evidence="6">
    <location>
        <position position="71"/>
    </location>
    <ligand>
        <name>NAD(+)</name>
        <dbReference type="ChEBI" id="CHEBI:57540"/>
    </ligand>
</feature>
<keyword evidence="8" id="KW-1185">Reference proteome</keyword>
<evidence type="ECO:0000313" key="8">
    <source>
        <dbReference type="Proteomes" id="UP000322214"/>
    </source>
</evidence>
<dbReference type="InterPro" id="IPR017437">
    <property type="entry name" value="ATP-NAD_kinase_PpnK-typ_C"/>
</dbReference>
<reference evidence="7 8" key="1">
    <citation type="submission" date="2019-08" db="EMBL/GenBank/DDBJ databases">
        <title>Deep-cultivation of Planctomycetes and their phenomic and genomic characterization uncovers novel biology.</title>
        <authorList>
            <person name="Wiegand S."/>
            <person name="Jogler M."/>
            <person name="Boedeker C."/>
            <person name="Pinto D."/>
            <person name="Vollmers J."/>
            <person name="Rivas-Marin E."/>
            <person name="Kohn T."/>
            <person name="Peeters S.H."/>
            <person name="Heuer A."/>
            <person name="Rast P."/>
            <person name="Oberbeckmann S."/>
            <person name="Bunk B."/>
            <person name="Jeske O."/>
            <person name="Meyerdierks A."/>
            <person name="Storesund J.E."/>
            <person name="Kallscheuer N."/>
            <person name="Luecker S."/>
            <person name="Lage O.M."/>
            <person name="Pohl T."/>
            <person name="Merkel B.J."/>
            <person name="Hornburger P."/>
            <person name="Mueller R.-W."/>
            <person name="Bruemmer F."/>
            <person name="Labrenz M."/>
            <person name="Spormann A.M."/>
            <person name="Op den Camp H."/>
            <person name="Overmann J."/>
            <person name="Amann R."/>
            <person name="Jetten M.S.M."/>
            <person name="Mascher T."/>
            <person name="Medema M.H."/>
            <person name="Devos D.P."/>
            <person name="Kaster A.-K."/>
            <person name="Ovreas L."/>
            <person name="Rohde M."/>
            <person name="Galperin M.Y."/>
            <person name="Jogler C."/>
        </authorList>
    </citation>
    <scope>NUCLEOTIDE SEQUENCE [LARGE SCALE GENOMIC DNA]</scope>
    <source>
        <strain evidence="7 8">FC18</strain>
    </source>
</reference>
<dbReference type="Proteomes" id="UP000322214">
    <property type="component" value="Chromosome"/>
</dbReference>
<dbReference type="Gene3D" id="3.40.50.10330">
    <property type="entry name" value="Probable inorganic polyphosphate/atp-NAD kinase, domain 1"/>
    <property type="match status" value="1"/>
</dbReference>
<comment type="cofactor">
    <cofactor evidence="6">
        <name>a divalent metal cation</name>
        <dbReference type="ChEBI" id="CHEBI:60240"/>
    </cofactor>
</comment>
<feature type="active site" description="Proton acceptor" evidence="6">
    <location>
        <position position="66"/>
    </location>
</feature>
<evidence type="ECO:0000256" key="1">
    <source>
        <dbReference type="ARBA" id="ARBA00022679"/>
    </source>
</evidence>
<dbReference type="STRING" id="980251.GCA_001642875_04402"/>
<proteinExistence type="inferred from homology"/>
<dbReference type="Pfam" id="PF01513">
    <property type="entry name" value="NAD_kinase"/>
    <property type="match status" value="1"/>
</dbReference>
<dbReference type="GO" id="GO:0005524">
    <property type="term" value="F:ATP binding"/>
    <property type="evidence" value="ECO:0007669"/>
    <property type="project" value="UniProtKB-KW"/>
</dbReference>
<keyword evidence="2 6" id="KW-0418">Kinase</keyword>
<keyword evidence="1 6" id="KW-0808">Transferase</keyword>
<feature type="binding site" evidence="6">
    <location>
        <position position="178"/>
    </location>
    <ligand>
        <name>NAD(+)</name>
        <dbReference type="ChEBI" id="CHEBI:57540"/>
    </ligand>
</feature>
<name>A0A5B9PDS9_9BACT</name>
<dbReference type="InterPro" id="IPR002504">
    <property type="entry name" value="NADK"/>
</dbReference>
<comment type="function">
    <text evidence="6">Involved in the regulation of the intracellular balance of NAD and NADP, and is a key enzyme in the biosynthesis of NADP. Catalyzes specifically the phosphorylation on 2'-hydroxyl of the adenosine moiety of NAD to yield NADP.</text>
</comment>
<feature type="binding site" evidence="6">
    <location>
        <position position="240"/>
    </location>
    <ligand>
        <name>NAD(+)</name>
        <dbReference type="ChEBI" id="CHEBI:57540"/>
    </ligand>
</feature>
<feature type="binding site" evidence="6">
    <location>
        <position position="170"/>
    </location>
    <ligand>
        <name>NAD(+)</name>
        <dbReference type="ChEBI" id="CHEBI:57540"/>
    </ligand>
</feature>
<comment type="similarity">
    <text evidence="6">Belongs to the NAD kinase family.</text>
</comment>
<feature type="binding site" evidence="6">
    <location>
        <begin position="140"/>
        <end position="141"/>
    </location>
    <ligand>
        <name>NAD(+)</name>
        <dbReference type="ChEBI" id="CHEBI:57540"/>
    </ligand>
</feature>
<comment type="subcellular location">
    <subcellularLocation>
        <location evidence="6">Cytoplasm</location>
    </subcellularLocation>
</comment>
<dbReference type="InterPro" id="IPR016064">
    <property type="entry name" value="NAD/diacylglycerol_kinase_sf"/>
</dbReference>
<keyword evidence="3 6" id="KW-0521">NADP</keyword>
<dbReference type="SUPFAM" id="SSF111331">
    <property type="entry name" value="NAD kinase/diacylglycerol kinase-like"/>
    <property type="match status" value="1"/>
</dbReference>
<keyword evidence="6" id="KW-0963">Cytoplasm</keyword>
<organism evidence="7 8">
    <name type="scientific">Mariniblastus fucicola</name>
    <dbReference type="NCBI Taxonomy" id="980251"/>
    <lineage>
        <taxon>Bacteria</taxon>
        <taxon>Pseudomonadati</taxon>
        <taxon>Planctomycetota</taxon>
        <taxon>Planctomycetia</taxon>
        <taxon>Pirellulales</taxon>
        <taxon>Pirellulaceae</taxon>
        <taxon>Mariniblastus</taxon>
    </lineage>
</organism>
<dbReference type="GO" id="GO:0019674">
    <property type="term" value="P:NAD+ metabolic process"/>
    <property type="evidence" value="ECO:0007669"/>
    <property type="project" value="InterPro"/>
</dbReference>
<sequence length="286" mass="30796">MQKSDDQQKFKVVLVGSGDRRPKVVHQAKELRPLIESVVDVVAEEFDYSENPGQMGADFAIVLGGDGSILRAATRMENDQIPVLGVNLGKLGFLADVNPRDIVAALQSIDCGKFQLVDHLMLQIEVLRGDETIASKTGLNEVAILGGPPFDIQQLDLAVDGIPATSYSCDGLIISTPVGSTAHNLSAGGPILRKDLQAFVISPISPHTLTVRPVVDSADRVYELVAANPNESACVVLDGQIVSKLQAGDRVRVSRAKSIFQLIEVSGNNYYRTLREKLGWGGEIKK</sequence>
<dbReference type="AlphaFoldDB" id="A0A5B9PDS9"/>